<feature type="compositionally biased region" description="Basic and acidic residues" evidence="1">
    <location>
        <begin position="67"/>
        <end position="76"/>
    </location>
</feature>
<sequence length="745" mass="82945">MQEANKSYRVCKKRPSGNSSTKHSSPSRTTSPRRRNSPSPLAIPSGSEATVSDDTDSEMIDSEDDAPENKTDSGLDKTKLEKISLLCQEPIKVPGNNGELFYMACSEERLRLKTSAESMSGLEIAALIAGVISARAGTTSAIREGRTPNGGSRGNILVSQATTTRGKELGHEILHWNFYFSGPVPEEPQLPSPEDNTVYRTFLAGTLEATPTPLSKRAPGESEYDPSPTDIKNFESVIPTTLDISPNAKATAPPSLVTAVRAVNPEDLVVVGDEKKLGRRWDGPVISDGCITCLSGQYFTRTGIRWYYRTTRISGAVQLTQWAGRSLEIRSSPSSRNIKGAQSYPVHGPVEDLQKSKGKSVESVKSVTTIPLLSQNTSLPGAWIFNTSQDEKAYGLTEEQCDSAFPALFTEIERAVEYRKKVGMITQEDVDISWKDVGAVRAMIIDQQLYILEAKFLTDTFAIERGLAILHAIHRALITSPSPIPNIEFSFTTSDIADPANLHHSIWALSRTRDEEEKWLMSDFGYWSWPNKLLGGYEQVRQEIKLNEVEFAAKKKKVVWRGVLKTNPLRKDLLRVTAGKDWADVQAMGWNNSTAIDHLTSNTISMPDHCQYQFVIQTEGISYSGRGKYLQNCNSVIIIHRRTHLESHHPLLISSGPSQNIVEVLSDFSNLEDTILSLLQNPEKAESIAKNNIEKFRDRYLTPAAQACYWRRMFRSWAEVSFTPEAREIRDGVRKIRGVPFESFV</sequence>
<dbReference type="Proteomes" id="UP000566819">
    <property type="component" value="Unassembled WGS sequence"/>
</dbReference>
<dbReference type="InterPro" id="IPR051091">
    <property type="entry name" value="O-Glucosyltr/Glycosyltrsf_90"/>
</dbReference>
<feature type="region of interest" description="Disordered" evidence="1">
    <location>
        <begin position="210"/>
        <end position="231"/>
    </location>
</feature>
<proteinExistence type="predicted"/>
<organism evidence="3 4">
    <name type="scientific">Cudoniella acicularis</name>
    <dbReference type="NCBI Taxonomy" id="354080"/>
    <lineage>
        <taxon>Eukaryota</taxon>
        <taxon>Fungi</taxon>
        <taxon>Dikarya</taxon>
        <taxon>Ascomycota</taxon>
        <taxon>Pezizomycotina</taxon>
        <taxon>Leotiomycetes</taxon>
        <taxon>Helotiales</taxon>
        <taxon>Tricladiaceae</taxon>
        <taxon>Cudoniella</taxon>
    </lineage>
</organism>
<dbReference type="Pfam" id="PF05686">
    <property type="entry name" value="Glyco_transf_90"/>
    <property type="match status" value="1"/>
</dbReference>
<feature type="region of interest" description="Disordered" evidence="1">
    <location>
        <begin position="1"/>
        <end position="76"/>
    </location>
</feature>
<dbReference type="SMART" id="SM00672">
    <property type="entry name" value="CAP10"/>
    <property type="match status" value="1"/>
</dbReference>
<dbReference type="AlphaFoldDB" id="A0A8H4VYD2"/>
<feature type="domain" description="Glycosyl transferase CAP10" evidence="2">
    <location>
        <begin position="483"/>
        <end position="717"/>
    </location>
</feature>
<feature type="compositionally biased region" description="Low complexity" evidence="1">
    <location>
        <begin position="19"/>
        <end position="30"/>
    </location>
</feature>
<reference evidence="3 4" key="1">
    <citation type="submission" date="2020-03" db="EMBL/GenBank/DDBJ databases">
        <title>Draft Genome Sequence of Cudoniella acicularis.</title>
        <authorList>
            <person name="Buettner E."/>
            <person name="Kellner H."/>
        </authorList>
    </citation>
    <scope>NUCLEOTIDE SEQUENCE [LARGE SCALE GENOMIC DNA]</scope>
    <source>
        <strain evidence="3 4">DSM 108380</strain>
    </source>
</reference>
<dbReference type="EMBL" id="JAAMPI010001033">
    <property type="protein sequence ID" value="KAF4627071.1"/>
    <property type="molecule type" value="Genomic_DNA"/>
</dbReference>
<name>A0A8H4VYD2_9HELO</name>
<gene>
    <name evidence="3" type="ORF">G7Y89_g11088</name>
</gene>
<dbReference type="OrthoDB" id="202415at2759"/>
<feature type="compositionally biased region" description="Acidic residues" evidence="1">
    <location>
        <begin position="51"/>
        <end position="66"/>
    </location>
</feature>
<keyword evidence="4" id="KW-1185">Reference proteome</keyword>
<evidence type="ECO:0000256" key="1">
    <source>
        <dbReference type="SAM" id="MobiDB-lite"/>
    </source>
</evidence>
<comment type="caution">
    <text evidence="3">The sequence shown here is derived from an EMBL/GenBank/DDBJ whole genome shotgun (WGS) entry which is preliminary data.</text>
</comment>
<accession>A0A8H4VYD2</accession>
<dbReference type="InterPro" id="IPR006598">
    <property type="entry name" value="CAP10"/>
</dbReference>
<protein>
    <recommendedName>
        <fullName evidence="2">Glycosyl transferase CAP10 domain-containing protein</fullName>
    </recommendedName>
</protein>
<dbReference type="PANTHER" id="PTHR12203:SF107">
    <property type="entry name" value="GLYCOSYL TRANSFERASE CAP10 DOMAIN-CONTAINING PROTEIN"/>
    <property type="match status" value="1"/>
</dbReference>
<evidence type="ECO:0000313" key="4">
    <source>
        <dbReference type="Proteomes" id="UP000566819"/>
    </source>
</evidence>
<evidence type="ECO:0000259" key="2">
    <source>
        <dbReference type="SMART" id="SM00672"/>
    </source>
</evidence>
<dbReference type="PANTHER" id="PTHR12203">
    <property type="entry name" value="KDEL LYS-ASP-GLU-LEU CONTAINING - RELATED"/>
    <property type="match status" value="1"/>
</dbReference>
<evidence type="ECO:0000313" key="3">
    <source>
        <dbReference type="EMBL" id="KAF4627071.1"/>
    </source>
</evidence>